<feature type="binding site" description="axial binding residue" evidence="10">
    <location>
        <position position="448"/>
    </location>
    <ligand>
        <name>heme</name>
        <dbReference type="ChEBI" id="CHEBI:30413"/>
    </ligand>
    <ligandPart>
        <name>Fe</name>
        <dbReference type="ChEBI" id="CHEBI:18248"/>
    </ligandPart>
</feature>
<dbReference type="GO" id="GO:0016020">
    <property type="term" value="C:membrane"/>
    <property type="evidence" value="ECO:0007669"/>
    <property type="project" value="UniProtKB-SubCell"/>
</dbReference>
<evidence type="ECO:0000256" key="12">
    <source>
        <dbReference type="SAM" id="Phobius"/>
    </source>
</evidence>
<keyword evidence="14" id="KW-1185">Reference proteome</keyword>
<accession>A0ABD3ULA2</accession>
<comment type="similarity">
    <text evidence="3 11">Belongs to the cytochrome P450 family.</text>
</comment>
<evidence type="ECO:0008006" key="15">
    <source>
        <dbReference type="Google" id="ProtNLM"/>
    </source>
</evidence>
<keyword evidence="8 11" id="KW-0503">Monooxygenase</keyword>
<dbReference type="PANTHER" id="PTHR47943">
    <property type="entry name" value="CYTOCHROME P450 93A3-LIKE"/>
    <property type="match status" value="1"/>
</dbReference>
<organism evidence="13 14">
    <name type="scientific">Penstemon smallii</name>
    <dbReference type="NCBI Taxonomy" id="265156"/>
    <lineage>
        <taxon>Eukaryota</taxon>
        <taxon>Viridiplantae</taxon>
        <taxon>Streptophyta</taxon>
        <taxon>Embryophyta</taxon>
        <taxon>Tracheophyta</taxon>
        <taxon>Spermatophyta</taxon>
        <taxon>Magnoliopsida</taxon>
        <taxon>eudicotyledons</taxon>
        <taxon>Gunneridae</taxon>
        <taxon>Pentapetalae</taxon>
        <taxon>asterids</taxon>
        <taxon>lamiids</taxon>
        <taxon>Lamiales</taxon>
        <taxon>Plantaginaceae</taxon>
        <taxon>Cheloneae</taxon>
        <taxon>Penstemon</taxon>
    </lineage>
</organism>
<protein>
    <recommendedName>
        <fullName evidence="15">Cytochrome P450</fullName>
    </recommendedName>
</protein>
<reference evidence="13 14" key="1">
    <citation type="submission" date="2024-12" db="EMBL/GenBank/DDBJ databases">
        <title>The unique morphological basis and parallel evolutionary history of personate flowers in Penstemon.</title>
        <authorList>
            <person name="Depatie T.H."/>
            <person name="Wessinger C.A."/>
        </authorList>
    </citation>
    <scope>NUCLEOTIDE SEQUENCE [LARGE SCALE GENOMIC DNA]</scope>
    <source>
        <strain evidence="13">WTNN_2</strain>
        <tissue evidence="13">Leaf</tissue>
    </source>
</reference>
<keyword evidence="9 12" id="KW-0472">Membrane</keyword>
<keyword evidence="7 10" id="KW-0408">Iron</keyword>
<dbReference type="PANTHER" id="PTHR47943:SF2">
    <property type="entry name" value="CYTOCHROME P450"/>
    <property type="match status" value="1"/>
</dbReference>
<dbReference type="CDD" id="cd11072">
    <property type="entry name" value="CYP71-like"/>
    <property type="match status" value="1"/>
</dbReference>
<evidence type="ECO:0000256" key="4">
    <source>
        <dbReference type="ARBA" id="ARBA00022617"/>
    </source>
</evidence>
<evidence type="ECO:0000313" key="14">
    <source>
        <dbReference type="Proteomes" id="UP001634393"/>
    </source>
</evidence>
<gene>
    <name evidence="13" type="ORF">ACJIZ3_011190</name>
</gene>
<dbReference type="InterPro" id="IPR036396">
    <property type="entry name" value="Cyt_P450_sf"/>
</dbReference>
<comment type="caution">
    <text evidence="13">The sequence shown here is derived from an EMBL/GenBank/DDBJ whole genome shotgun (WGS) entry which is preliminary data.</text>
</comment>
<dbReference type="FunFam" id="1.10.630.10:FF:000011">
    <property type="entry name" value="Cytochrome P450 83B1"/>
    <property type="match status" value="1"/>
</dbReference>
<dbReference type="InterPro" id="IPR002401">
    <property type="entry name" value="Cyt_P450_E_grp-I"/>
</dbReference>
<evidence type="ECO:0000256" key="11">
    <source>
        <dbReference type="RuleBase" id="RU000461"/>
    </source>
</evidence>
<comment type="subcellular location">
    <subcellularLocation>
        <location evidence="2">Membrane</location>
        <topology evidence="2">Single-pass membrane protein</topology>
    </subcellularLocation>
</comment>
<dbReference type="Pfam" id="PF00067">
    <property type="entry name" value="p450"/>
    <property type="match status" value="1"/>
</dbReference>
<keyword evidence="5 10" id="KW-0479">Metal-binding</keyword>
<keyword evidence="12" id="KW-1133">Transmembrane helix</keyword>
<evidence type="ECO:0000256" key="9">
    <source>
        <dbReference type="ARBA" id="ARBA00023136"/>
    </source>
</evidence>
<proteinExistence type="inferred from homology"/>
<evidence type="ECO:0000256" key="10">
    <source>
        <dbReference type="PIRSR" id="PIRSR602401-1"/>
    </source>
</evidence>
<dbReference type="InterPro" id="IPR017972">
    <property type="entry name" value="Cyt_P450_CS"/>
</dbReference>
<evidence type="ECO:0000256" key="2">
    <source>
        <dbReference type="ARBA" id="ARBA00004167"/>
    </source>
</evidence>
<evidence type="ECO:0000313" key="13">
    <source>
        <dbReference type="EMBL" id="KAL3849308.1"/>
    </source>
</evidence>
<sequence>MEYWIWFTAISSILFLYLLFQEFLIPKINKKRDLRRPPGPRELPIIGHFNLLGKNPHHDLHRLAQKHGPIMYMKFGSVPTIIASSPTAAKLFLKTHDLVFANRPHHETTFHFYDEQDIAFGKYSKYWRDMRKLVTLELLIHRKVAQFESMRKSELESLMTSLKQAADLRETVDLSDRVGALIQDMNCLMLLGRKSTDIDQVFGTSKGLKDVIKDVMDEAGAFNIGDYFPYLRRLDLHGTARRMRNLRKAFDEILDKIIDEHVQNKKNINAKKAGFQDFLGRMMDIVNSGDAGFEFDLRHIKSVILDLIFAGTGTSSVSVEWTLSELIRHPLVMKKLQQELKQVVGLDQTVEESHLPNLEYLNCVVKESLRLHPAGPLFPNESMEDCLVDGIYIPKQTRLIVNLWAIGRDPEAWNDPERFSPDRFIGSNVDLRGHDFELIPFGAGRRGCPGLHLGLTIVQLMVAQLVHCFDWKLPDGMLPMDLDMTEKFGLVCPRAKHLLAIPTYRLHK</sequence>
<evidence type="ECO:0000256" key="3">
    <source>
        <dbReference type="ARBA" id="ARBA00010617"/>
    </source>
</evidence>
<dbReference type="AlphaFoldDB" id="A0ABD3ULA2"/>
<dbReference type="PRINTS" id="PR00463">
    <property type="entry name" value="EP450I"/>
</dbReference>
<evidence type="ECO:0000256" key="5">
    <source>
        <dbReference type="ARBA" id="ARBA00022723"/>
    </source>
</evidence>
<name>A0ABD3ULA2_9LAMI</name>
<evidence type="ECO:0000256" key="8">
    <source>
        <dbReference type="ARBA" id="ARBA00023033"/>
    </source>
</evidence>
<dbReference type="PRINTS" id="PR00385">
    <property type="entry name" value="P450"/>
</dbReference>
<evidence type="ECO:0000256" key="1">
    <source>
        <dbReference type="ARBA" id="ARBA00001971"/>
    </source>
</evidence>
<dbReference type="PROSITE" id="PS00086">
    <property type="entry name" value="CYTOCHROME_P450"/>
    <property type="match status" value="1"/>
</dbReference>
<dbReference type="SUPFAM" id="SSF48264">
    <property type="entry name" value="Cytochrome P450"/>
    <property type="match status" value="1"/>
</dbReference>
<evidence type="ECO:0000256" key="7">
    <source>
        <dbReference type="ARBA" id="ARBA00023004"/>
    </source>
</evidence>
<dbReference type="GO" id="GO:0004497">
    <property type="term" value="F:monooxygenase activity"/>
    <property type="evidence" value="ECO:0007669"/>
    <property type="project" value="UniProtKB-KW"/>
</dbReference>
<dbReference type="Proteomes" id="UP001634393">
    <property type="component" value="Unassembled WGS sequence"/>
</dbReference>
<keyword evidence="4 10" id="KW-0349">Heme</keyword>
<comment type="cofactor">
    <cofactor evidence="1 10">
        <name>heme</name>
        <dbReference type="ChEBI" id="CHEBI:30413"/>
    </cofactor>
</comment>
<dbReference type="EMBL" id="JBJXBP010000001">
    <property type="protein sequence ID" value="KAL3849308.1"/>
    <property type="molecule type" value="Genomic_DNA"/>
</dbReference>
<dbReference type="InterPro" id="IPR001128">
    <property type="entry name" value="Cyt_P450"/>
</dbReference>
<keyword evidence="6 11" id="KW-0560">Oxidoreductase</keyword>
<feature type="transmembrane region" description="Helical" evidence="12">
    <location>
        <begin position="6"/>
        <end position="25"/>
    </location>
</feature>
<dbReference type="GO" id="GO:0046872">
    <property type="term" value="F:metal ion binding"/>
    <property type="evidence" value="ECO:0007669"/>
    <property type="project" value="UniProtKB-KW"/>
</dbReference>
<dbReference type="Gene3D" id="1.10.630.10">
    <property type="entry name" value="Cytochrome P450"/>
    <property type="match status" value="1"/>
</dbReference>
<evidence type="ECO:0000256" key="6">
    <source>
        <dbReference type="ARBA" id="ARBA00023002"/>
    </source>
</evidence>
<keyword evidence="12" id="KW-0812">Transmembrane</keyword>